<proteinExistence type="predicted"/>
<sequence>MPELVARALTPEEILQCVSSMINRRLLQRAIDGRLDYCTESRRFQIAFCMSLDLNFRLLFMNRPKMSSYSPSRDPYERSARILPDRERDEWRKD</sequence>
<accession>A0A284RWE9</accession>
<name>A0A284RWE9_ARMOS</name>
<protein>
    <submittedName>
        <fullName evidence="1">Uncharacterized protein</fullName>
    </submittedName>
</protein>
<dbReference type="AlphaFoldDB" id="A0A284RWE9"/>
<reference evidence="2" key="1">
    <citation type="journal article" date="2017" name="Nat. Ecol. Evol.">
        <title>Genome expansion and lineage-specific genetic innovations in the forest pathogenic fungi Armillaria.</title>
        <authorList>
            <person name="Sipos G."/>
            <person name="Prasanna A.N."/>
            <person name="Walter M.C."/>
            <person name="O'Connor E."/>
            <person name="Balint B."/>
            <person name="Krizsan K."/>
            <person name="Kiss B."/>
            <person name="Hess J."/>
            <person name="Varga T."/>
            <person name="Slot J."/>
            <person name="Riley R."/>
            <person name="Boka B."/>
            <person name="Rigling D."/>
            <person name="Barry K."/>
            <person name="Lee J."/>
            <person name="Mihaltcheva S."/>
            <person name="LaButti K."/>
            <person name="Lipzen A."/>
            <person name="Waldron R."/>
            <person name="Moloney N.M."/>
            <person name="Sperisen C."/>
            <person name="Kredics L."/>
            <person name="Vagvoelgyi C."/>
            <person name="Patrignani A."/>
            <person name="Fitzpatrick D."/>
            <person name="Nagy I."/>
            <person name="Doyle S."/>
            <person name="Anderson J.B."/>
            <person name="Grigoriev I.V."/>
            <person name="Gueldener U."/>
            <person name="Muensterkoetter M."/>
            <person name="Nagy L.G."/>
        </authorList>
    </citation>
    <scope>NUCLEOTIDE SEQUENCE [LARGE SCALE GENOMIC DNA]</scope>
    <source>
        <strain evidence="2">C18/9</strain>
    </source>
</reference>
<keyword evidence="2" id="KW-1185">Reference proteome</keyword>
<evidence type="ECO:0000313" key="1">
    <source>
        <dbReference type="EMBL" id="SJL13078.1"/>
    </source>
</evidence>
<dbReference type="Proteomes" id="UP000219338">
    <property type="component" value="Unassembled WGS sequence"/>
</dbReference>
<evidence type="ECO:0000313" key="2">
    <source>
        <dbReference type="Proteomes" id="UP000219338"/>
    </source>
</evidence>
<gene>
    <name evidence="1" type="ORF">ARMOST_16515</name>
</gene>
<dbReference type="EMBL" id="FUEG01000019">
    <property type="protein sequence ID" value="SJL13078.1"/>
    <property type="molecule type" value="Genomic_DNA"/>
</dbReference>
<organism evidence="1 2">
    <name type="scientific">Armillaria ostoyae</name>
    <name type="common">Armillaria root rot fungus</name>
    <dbReference type="NCBI Taxonomy" id="47428"/>
    <lineage>
        <taxon>Eukaryota</taxon>
        <taxon>Fungi</taxon>
        <taxon>Dikarya</taxon>
        <taxon>Basidiomycota</taxon>
        <taxon>Agaricomycotina</taxon>
        <taxon>Agaricomycetes</taxon>
        <taxon>Agaricomycetidae</taxon>
        <taxon>Agaricales</taxon>
        <taxon>Marasmiineae</taxon>
        <taxon>Physalacriaceae</taxon>
        <taxon>Armillaria</taxon>
    </lineage>
</organism>